<gene>
    <name evidence="17" type="primary">LOC100841292</name>
    <name evidence="16" type="ORF">BRADI_5g14430v3</name>
</gene>
<reference evidence="17" key="3">
    <citation type="submission" date="2018-08" db="UniProtKB">
        <authorList>
            <consortium name="EnsemblPlants"/>
        </authorList>
    </citation>
    <scope>IDENTIFICATION</scope>
    <source>
        <strain evidence="17">cv. Bd21</strain>
    </source>
</reference>
<feature type="disulfide bond" evidence="12">
    <location>
        <begin position="90"/>
        <end position="139"/>
    </location>
</feature>
<keyword evidence="18" id="KW-1185">Reference proteome</keyword>
<dbReference type="eggNOG" id="KOG4742">
    <property type="taxonomic scope" value="Eukaryota"/>
</dbReference>
<evidence type="ECO:0000256" key="10">
    <source>
        <dbReference type="ARBA" id="ARBA00023326"/>
    </source>
</evidence>
<evidence type="ECO:0000256" key="8">
    <source>
        <dbReference type="ARBA" id="ARBA00023277"/>
    </source>
</evidence>
<dbReference type="PROSITE" id="PS00774">
    <property type="entry name" value="CHITINASE_19_2"/>
    <property type="match status" value="1"/>
</dbReference>
<feature type="signal peptide" evidence="14">
    <location>
        <begin position="1"/>
        <end position="27"/>
    </location>
</feature>
<dbReference type="HOGENOM" id="CLU_045506_1_1_1"/>
<dbReference type="RefSeq" id="XP_003580049.1">
    <property type="nucleotide sequence ID" value="XM_003580001.4"/>
</dbReference>
<evidence type="ECO:0000313" key="18">
    <source>
        <dbReference type="Proteomes" id="UP000008810"/>
    </source>
</evidence>
<evidence type="ECO:0000256" key="5">
    <source>
        <dbReference type="ARBA" id="ARBA00022801"/>
    </source>
</evidence>
<dbReference type="Pfam" id="PF00187">
    <property type="entry name" value="Chitin_bind_1"/>
    <property type="match status" value="1"/>
</dbReference>
<dbReference type="InterPro" id="IPR023346">
    <property type="entry name" value="Lysozyme-like_dom_sf"/>
</dbReference>
<dbReference type="SUPFAM" id="SSF53955">
    <property type="entry name" value="Lysozyme-like"/>
    <property type="match status" value="1"/>
</dbReference>
<evidence type="ECO:0000256" key="13">
    <source>
        <dbReference type="PROSITE-ProRule" id="PRU00261"/>
    </source>
</evidence>
<dbReference type="EC" id="3.2.1.14" evidence="2"/>
<feature type="disulfide bond" evidence="12 13">
    <location>
        <begin position="32"/>
        <end position="44"/>
    </location>
</feature>
<reference evidence="16 17" key="1">
    <citation type="journal article" date="2010" name="Nature">
        <title>Genome sequencing and analysis of the model grass Brachypodium distachyon.</title>
        <authorList>
            <consortium name="International Brachypodium Initiative"/>
        </authorList>
    </citation>
    <scope>NUCLEOTIDE SEQUENCE [LARGE SCALE GENOMIC DNA]</scope>
    <source>
        <strain evidence="16">Bd21</strain>
        <strain evidence="17">cv. Bd21</strain>
    </source>
</reference>
<dbReference type="GO" id="GO:0008843">
    <property type="term" value="F:endochitinase activity"/>
    <property type="evidence" value="ECO:0007669"/>
    <property type="project" value="UniProtKB-EC"/>
</dbReference>
<dbReference type="PROSITE" id="PS00773">
    <property type="entry name" value="CHITINASE_19_1"/>
    <property type="match status" value="1"/>
</dbReference>
<dbReference type="AlphaFoldDB" id="I1IZ79"/>
<dbReference type="Pfam" id="PF00182">
    <property type="entry name" value="Glyco_hydro_19"/>
    <property type="match status" value="2"/>
</dbReference>
<dbReference type="EMBL" id="CM000884">
    <property type="protein sequence ID" value="KQJ83350.1"/>
    <property type="molecule type" value="Genomic_DNA"/>
</dbReference>
<dbReference type="FunFam" id="3.30.20.10:FF:000001">
    <property type="entry name" value="Endochitinase (Chitinase)"/>
    <property type="match status" value="1"/>
</dbReference>
<dbReference type="InterPro" id="IPR016283">
    <property type="entry name" value="Glyco_hydro_19"/>
</dbReference>
<keyword evidence="4 14" id="KW-0732">Signal</keyword>
<keyword evidence="7 12" id="KW-1015">Disulfide bond</keyword>
<feature type="disulfide bond" evidence="12">
    <location>
        <begin position="239"/>
        <end position="271"/>
    </location>
</feature>
<evidence type="ECO:0000256" key="7">
    <source>
        <dbReference type="ARBA" id="ARBA00023157"/>
    </source>
</evidence>
<dbReference type="GeneID" id="100841292"/>
<dbReference type="KEGG" id="bdi:100841292"/>
<feature type="chain" id="PRO_5014095622" description="chitinase" evidence="14">
    <location>
        <begin position="28"/>
        <end position="271"/>
    </location>
</feature>
<dbReference type="OMA" id="HAYPRFA"/>
<keyword evidence="3 13" id="KW-0147">Chitin-binding</keyword>
<dbReference type="InterPro" id="IPR036861">
    <property type="entry name" value="Endochitinase-like_sf"/>
</dbReference>
<dbReference type="Gene3D" id="1.10.530.10">
    <property type="match status" value="1"/>
</dbReference>
<feature type="disulfide bond" evidence="12">
    <location>
        <begin position="152"/>
        <end position="161"/>
    </location>
</feature>
<dbReference type="GO" id="GO:0004568">
    <property type="term" value="F:chitinase activity"/>
    <property type="evidence" value="ECO:0000318"/>
    <property type="project" value="GO_Central"/>
</dbReference>
<dbReference type="InterPro" id="IPR018371">
    <property type="entry name" value="Chitin-binding_1_CS"/>
</dbReference>
<dbReference type="CDD" id="cd00325">
    <property type="entry name" value="chitinase_GH19"/>
    <property type="match status" value="1"/>
</dbReference>
<dbReference type="Gene3D" id="3.30.20.10">
    <property type="entry name" value="Endochitinase, domain 2"/>
    <property type="match status" value="1"/>
</dbReference>
<keyword evidence="10" id="KW-0624">Polysaccharide degradation</keyword>
<evidence type="ECO:0000256" key="2">
    <source>
        <dbReference type="ARBA" id="ARBA00012729"/>
    </source>
</evidence>
<feature type="domain" description="Chitin-binding type-1" evidence="15">
    <location>
        <begin position="27"/>
        <end position="62"/>
    </location>
</feature>
<dbReference type="GO" id="GO:0005576">
    <property type="term" value="C:extracellular region"/>
    <property type="evidence" value="ECO:0007669"/>
    <property type="project" value="UniProtKB-ARBA"/>
</dbReference>
<proteinExistence type="predicted"/>
<dbReference type="InterPro" id="IPR000726">
    <property type="entry name" value="Glyco_hydro_19_cat"/>
</dbReference>
<keyword evidence="6" id="KW-0146">Chitin degradation</keyword>
<name>I1IZ79_BRADI</name>
<dbReference type="SMART" id="SM00270">
    <property type="entry name" value="ChtBD1"/>
    <property type="match status" value="1"/>
</dbReference>
<dbReference type="CDD" id="cd00035">
    <property type="entry name" value="ChtBD1"/>
    <property type="match status" value="1"/>
</dbReference>
<dbReference type="InterPro" id="IPR001002">
    <property type="entry name" value="Chitin-bd_1"/>
</dbReference>
<feature type="disulfide bond" evidence="12 13">
    <location>
        <begin position="37"/>
        <end position="51"/>
    </location>
</feature>
<comment type="caution">
    <text evidence="13">Lacks conserved residue(s) required for the propagation of feature annotation.</text>
</comment>
<keyword evidence="5" id="KW-0378">Hydrolase</keyword>
<protein>
    <recommendedName>
        <fullName evidence="2">chitinase</fullName>
        <ecNumber evidence="2">3.2.1.14</ecNumber>
    </recommendedName>
</protein>
<comment type="catalytic activity">
    <reaction evidence="1">
        <text>Random endo-hydrolysis of N-acetyl-beta-D-glucosaminide (1-&gt;4)-beta-linkages in chitin and chitodextrins.</text>
        <dbReference type="EC" id="3.2.1.14"/>
    </reaction>
</comment>
<dbReference type="Proteomes" id="UP000008810">
    <property type="component" value="Chromosome 5"/>
</dbReference>
<evidence type="ECO:0000256" key="4">
    <source>
        <dbReference type="ARBA" id="ARBA00022729"/>
    </source>
</evidence>
<evidence type="ECO:0000259" key="15">
    <source>
        <dbReference type="PROSITE" id="PS50941"/>
    </source>
</evidence>
<keyword evidence="8" id="KW-0119">Carbohydrate metabolism</keyword>
<dbReference type="GO" id="GO:0000272">
    <property type="term" value="P:polysaccharide catabolic process"/>
    <property type="evidence" value="ECO:0007669"/>
    <property type="project" value="UniProtKB-KW"/>
</dbReference>
<dbReference type="EnsemblPlants" id="KQJ83350">
    <property type="protein sequence ID" value="KQJ83350"/>
    <property type="gene ID" value="BRADI_5g14430v3"/>
</dbReference>
<dbReference type="GO" id="GO:0016998">
    <property type="term" value="P:cell wall macromolecule catabolic process"/>
    <property type="evidence" value="ECO:0007669"/>
    <property type="project" value="InterPro"/>
</dbReference>
<evidence type="ECO:0000256" key="9">
    <source>
        <dbReference type="ARBA" id="ARBA00023295"/>
    </source>
</evidence>
<dbReference type="Gene3D" id="3.30.60.10">
    <property type="entry name" value="Endochitinase-like"/>
    <property type="match status" value="1"/>
</dbReference>
<dbReference type="GO" id="GO:0008061">
    <property type="term" value="F:chitin binding"/>
    <property type="evidence" value="ECO:0007669"/>
    <property type="project" value="UniProtKB-UniRule"/>
</dbReference>
<evidence type="ECO:0000313" key="16">
    <source>
        <dbReference type="EMBL" id="KQJ83350.1"/>
    </source>
</evidence>
<dbReference type="SUPFAM" id="SSF57016">
    <property type="entry name" value="Plant lectins/antimicrobial peptides"/>
    <property type="match status" value="1"/>
</dbReference>
<dbReference type="PANTHER" id="PTHR22595:SF197">
    <property type="entry name" value="CHITINASE FAMILY PROTEIN"/>
    <property type="match status" value="1"/>
</dbReference>
<accession>I1IZ79</accession>
<feature type="active site" description="Proton donor" evidence="11">
    <location>
        <position position="134"/>
    </location>
</feature>
<evidence type="ECO:0000256" key="14">
    <source>
        <dbReference type="SAM" id="SignalP"/>
    </source>
</evidence>
<evidence type="ECO:0000256" key="12">
    <source>
        <dbReference type="PIRSR" id="PIRSR001060-2"/>
    </source>
</evidence>
<evidence type="ECO:0000256" key="1">
    <source>
        <dbReference type="ARBA" id="ARBA00000822"/>
    </source>
</evidence>
<dbReference type="PANTHER" id="PTHR22595">
    <property type="entry name" value="CHITINASE-RELATED"/>
    <property type="match status" value="1"/>
</dbReference>
<organism evidence="17">
    <name type="scientific">Brachypodium distachyon</name>
    <name type="common">Purple false brome</name>
    <name type="synonym">Trachynia distachya</name>
    <dbReference type="NCBI Taxonomy" id="15368"/>
    <lineage>
        <taxon>Eukaryota</taxon>
        <taxon>Viridiplantae</taxon>
        <taxon>Streptophyta</taxon>
        <taxon>Embryophyta</taxon>
        <taxon>Tracheophyta</taxon>
        <taxon>Spermatophyta</taxon>
        <taxon>Magnoliopsida</taxon>
        <taxon>Liliopsida</taxon>
        <taxon>Poales</taxon>
        <taxon>Poaceae</taxon>
        <taxon>BOP clade</taxon>
        <taxon>Pooideae</taxon>
        <taxon>Stipodae</taxon>
        <taxon>Brachypodieae</taxon>
        <taxon>Brachypodium</taxon>
    </lineage>
</organism>
<dbReference type="Gramene" id="KQJ83350">
    <property type="protein sequence ID" value="KQJ83350"/>
    <property type="gene ID" value="BRADI_5g14430v3"/>
</dbReference>
<dbReference type="PROSITE" id="PS50941">
    <property type="entry name" value="CHIT_BIND_I_2"/>
    <property type="match status" value="1"/>
</dbReference>
<dbReference type="GO" id="GO:0006032">
    <property type="term" value="P:chitin catabolic process"/>
    <property type="evidence" value="ECO:0007669"/>
    <property type="project" value="UniProtKB-KW"/>
</dbReference>
<evidence type="ECO:0000256" key="6">
    <source>
        <dbReference type="ARBA" id="ARBA00023024"/>
    </source>
</evidence>
<evidence type="ECO:0000313" key="17">
    <source>
        <dbReference type="EnsemblPlants" id="KQJ83350"/>
    </source>
</evidence>
<sequence length="271" mass="28818">MASMLRLLALGLAAAVALLSAAGPAAAQNCGCRANECCSQYGYCGTTGEYCGKNCKSGPCSSTGTIGVPVESVVTEAFFNGIRSQAGNGCAGKSFYTRQSFLTAARAYPGFAKGRSNDASKAEIAAFFAHVTHETGHLCYTEEINGPSKDYCDEKNTEWPCSPGKGYYGRGPLQLSWNYNYGAAGKSIGFDGLKNPERVAQDAVVAFKTALWYWMNNVHQVVPQGFGATTRAINGDQECHGRNSGAVNARAGYYRDYCRKFGVDPGNSLTC</sequence>
<dbReference type="OrthoDB" id="5985073at2759"/>
<evidence type="ECO:0000256" key="11">
    <source>
        <dbReference type="PIRSR" id="PIRSR001060-1"/>
    </source>
</evidence>
<dbReference type="PROSITE" id="PS00026">
    <property type="entry name" value="CHIT_BIND_I_1"/>
    <property type="match status" value="1"/>
</dbReference>
<dbReference type="STRING" id="15368.I1IZ79"/>
<evidence type="ECO:0000256" key="3">
    <source>
        <dbReference type="ARBA" id="ARBA00022669"/>
    </source>
</evidence>
<keyword evidence="9" id="KW-0326">Glycosidase</keyword>
<reference evidence="16" key="2">
    <citation type="submission" date="2017-06" db="EMBL/GenBank/DDBJ databases">
        <title>WGS assembly of Brachypodium distachyon.</title>
        <authorList>
            <consortium name="The International Brachypodium Initiative"/>
            <person name="Lucas S."/>
            <person name="Harmon-Smith M."/>
            <person name="Lail K."/>
            <person name="Tice H."/>
            <person name="Grimwood J."/>
            <person name="Bruce D."/>
            <person name="Barry K."/>
            <person name="Shu S."/>
            <person name="Lindquist E."/>
            <person name="Wang M."/>
            <person name="Pitluck S."/>
            <person name="Vogel J.P."/>
            <person name="Garvin D.F."/>
            <person name="Mockler T.C."/>
            <person name="Schmutz J."/>
            <person name="Rokhsar D."/>
            <person name="Bevan M.W."/>
        </authorList>
    </citation>
    <scope>NUCLEOTIDE SEQUENCE</scope>
    <source>
        <strain evidence="16">Bd21</strain>
    </source>
</reference>
<dbReference type="PIRSF" id="PIRSF001060">
    <property type="entry name" value="Endochitinase"/>
    <property type="match status" value="1"/>
</dbReference>